<dbReference type="Proteomes" id="UP000197138">
    <property type="component" value="Unassembled WGS sequence"/>
</dbReference>
<evidence type="ECO:0000313" key="3">
    <source>
        <dbReference type="Proteomes" id="UP000197138"/>
    </source>
</evidence>
<organism evidence="2 3">
    <name type="scientific">Punica granatum</name>
    <name type="common">Pomegranate</name>
    <dbReference type="NCBI Taxonomy" id="22663"/>
    <lineage>
        <taxon>Eukaryota</taxon>
        <taxon>Viridiplantae</taxon>
        <taxon>Streptophyta</taxon>
        <taxon>Embryophyta</taxon>
        <taxon>Tracheophyta</taxon>
        <taxon>Spermatophyta</taxon>
        <taxon>Magnoliopsida</taxon>
        <taxon>eudicotyledons</taxon>
        <taxon>Gunneridae</taxon>
        <taxon>Pentapetalae</taxon>
        <taxon>rosids</taxon>
        <taxon>malvids</taxon>
        <taxon>Myrtales</taxon>
        <taxon>Lythraceae</taxon>
        <taxon>Punica</taxon>
    </lineage>
</organism>
<proteinExistence type="predicted"/>
<accession>A0A218VRZ2</accession>
<evidence type="ECO:0000256" key="1">
    <source>
        <dbReference type="SAM" id="MobiDB-lite"/>
    </source>
</evidence>
<sequence>MESPEENLTGSDGEELQCGHRKLEAMNPAFSTSPDPCSLLQTMRLNTDE</sequence>
<name>A0A218VRZ2_PUNGR</name>
<comment type="caution">
    <text evidence="2">The sequence shown here is derived from an EMBL/GenBank/DDBJ whole genome shotgun (WGS) entry which is preliminary data.</text>
</comment>
<dbReference type="AlphaFoldDB" id="A0A218VRZ2"/>
<feature type="compositionally biased region" description="Polar residues" evidence="1">
    <location>
        <begin position="1"/>
        <end position="10"/>
    </location>
</feature>
<gene>
    <name evidence="2" type="ORF">CDL15_Pgr007995</name>
</gene>
<reference evidence="3" key="1">
    <citation type="journal article" date="2017" name="Plant J.">
        <title>The pomegranate (Punica granatum L.) genome and the genomics of punicalagin biosynthesis.</title>
        <authorList>
            <person name="Qin G."/>
            <person name="Xu C."/>
            <person name="Ming R."/>
            <person name="Tang H."/>
            <person name="Guyot R."/>
            <person name="Kramer E.M."/>
            <person name="Hu Y."/>
            <person name="Yi X."/>
            <person name="Qi Y."/>
            <person name="Xu X."/>
            <person name="Gao Z."/>
            <person name="Pan H."/>
            <person name="Jian J."/>
            <person name="Tian Y."/>
            <person name="Yue Z."/>
            <person name="Xu Y."/>
        </authorList>
    </citation>
    <scope>NUCLEOTIDE SEQUENCE [LARGE SCALE GENOMIC DNA]</scope>
    <source>
        <strain evidence="3">cv. Dabenzi</strain>
    </source>
</reference>
<feature type="compositionally biased region" description="Polar residues" evidence="1">
    <location>
        <begin position="29"/>
        <end position="49"/>
    </location>
</feature>
<protein>
    <submittedName>
        <fullName evidence="2">Uncharacterized protein</fullName>
    </submittedName>
</protein>
<evidence type="ECO:0000313" key="2">
    <source>
        <dbReference type="EMBL" id="OWM63079.1"/>
    </source>
</evidence>
<dbReference type="EMBL" id="MTKT01006206">
    <property type="protein sequence ID" value="OWM63079.1"/>
    <property type="molecule type" value="Genomic_DNA"/>
</dbReference>
<feature type="region of interest" description="Disordered" evidence="1">
    <location>
        <begin position="1"/>
        <end position="49"/>
    </location>
</feature>